<accession>A0A6J5P0F5</accession>
<proteinExistence type="predicted"/>
<organism evidence="3">
    <name type="scientific">uncultured Caudovirales phage</name>
    <dbReference type="NCBI Taxonomy" id="2100421"/>
    <lineage>
        <taxon>Viruses</taxon>
        <taxon>Duplodnaviria</taxon>
        <taxon>Heunggongvirae</taxon>
        <taxon>Uroviricota</taxon>
        <taxon>Caudoviricetes</taxon>
        <taxon>Peduoviridae</taxon>
        <taxon>Maltschvirus</taxon>
        <taxon>Maltschvirus maltsch</taxon>
    </lineage>
</organism>
<evidence type="ECO:0000256" key="2">
    <source>
        <dbReference type="SAM" id="Phobius"/>
    </source>
</evidence>
<protein>
    <submittedName>
        <fullName evidence="3">Uncharacterized protein</fullName>
    </submittedName>
</protein>
<feature type="region of interest" description="Disordered" evidence="1">
    <location>
        <begin position="1"/>
        <end position="22"/>
    </location>
</feature>
<keyword evidence="2" id="KW-1133">Transmembrane helix</keyword>
<feature type="region of interest" description="Disordered" evidence="1">
    <location>
        <begin position="89"/>
        <end position="110"/>
    </location>
</feature>
<keyword evidence="2" id="KW-0472">Membrane</keyword>
<reference evidence="3" key="1">
    <citation type="submission" date="2020-04" db="EMBL/GenBank/DDBJ databases">
        <authorList>
            <person name="Chiriac C."/>
            <person name="Salcher M."/>
            <person name="Ghai R."/>
            <person name="Kavagutti S V."/>
        </authorList>
    </citation>
    <scope>NUCLEOTIDE SEQUENCE</scope>
</reference>
<feature type="transmembrane region" description="Helical" evidence="2">
    <location>
        <begin position="27"/>
        <end position="44"/>
    </location>
</feature>
<evidence type="ECO:0000256" key="1">
    <source>
        <dbReference type="SAM" id="MobiDB-lite"/>
    </source>
</evidence>
<evidence type="ECO:0000313" key="3">
    <source>
        <dbReference type="EMBL" id="CAB4162655.1"/>
    </source>
</evidence>
<sequence>MSTKTVVHSQRSSNFTSGENTMSDRNTWKVIGTMVLLFCAWLVIRQMDASSQRQAAEKRYKTLEAVHMRQEADDELYIKYGKMTREQAFESKRQRELEDDRFRAENAHLR</sequence>
<dbReference type="EMBL" id="LR796736">
    <property type="protein sequence ID" value="CAB4162655.1"/>
    <property type="molecule type" value="Genomic_DNA"/>
</dbReference>
<name>A0A6J5P0F5_9CAUD</name>
<keyword evidence="2" id="KW-0812">Transmembrane</keyword>
<gene>
    <name evidence="3" type="ORF">UFOVP785_80</name>
</gene>